<dbReference type="EC" id="2.3.2.27" evidence="4"/>
<evidence type="ECO:0000256" key="3">
    <source>
        <dbReference type="ARBA" id="ARBA00004906"/>
    </source>
</evidence>
<dbReference type="GO" id="GO:0036503">
    <property type="term" value="P:ERAD pathway"/>
    <property type="evidence" value="ECO:0007669"/>
    <property type="project" value="TreeGrafter"/>
</dbReference>
<evidence type="ECO:0000256" key="5">
    <source>
        <dbReference type="ARBA" id="ARBA00022679"/>
    </source>
</evidence>
<protein>
    <recommendedName>
        <fullName evidence="4">RING-type E3 ubiquitin transferase</fullName>
        <ecNumber evidence="4">2.3.2.27</ecNumber>
    </recommendedName>
</protein>
<keyword evidence="9 10" id="KW-0472">Membrane</keyword>
<feature type="transmembrane region" description="Helical" evidence="10">
    <location>
        <begin position="89"/>
        <end position="106"/>
    </location>
</feature>
<evidence type="ECO:0000256" key="2">
    <source>
        <dbReference type="ARBA" id="ARBA00004141"/>
    </source>
</evidence>
<name>A0A183DEX3_9BILA</name>
<evidence type="ECO:0000256" key="4">
    <source>
        <dbReference type="ARBA" id="ARBA00012483"/>
    </source>
</evidence>
<dbReference type="GO" id="GO:0061630">
    <property type="term" value="F:ubiquitin protein ligase activity"/>
    <property type="evidence" value="ECO:0007669"/>
    <property type="project" value="UniProtKB-EC"/>
</dbReference>
<evidence type="ECO:0000256" key="6">
    <source>
        <dbReference type="ARBA" id="ARBA00022692"/>
    </source>
</evidence>
<evidence type="ECO:0000256" key="10">
    <source>
        <dbReference type="SAM" id="Phobius"/>
    </source>
</evidence>
<evidence type="ECO:0000256" key="7">
    <source>
        <dbReference type="ARBA" id="ARBA00022786"/>
    </source>
</evidence>
<dbReference type="PANTHER" id="PTHR13145:SF0">
    <property type="entry name" value="E3 UBIQUITIN-PROTEIN LIGASE MARCHF6"/>
    <property type="match status" value="1"/>
</dbReference>
<keyword evidence="7" id="KW-0833">Ubl conjugation pathway</keyword>
<comment type="catalytic activity">
    <reaction evidence="1">
        <text>S-ubiquitinyl-[E2 ubiquitin-conjugating enzyme]-L-cysteine + [acceptor protein]-L-lysine = [E2 ubiquitin-conjugating enzyme]-L-cysteine + N(6)-ubiquitinyl-[acceptor protein]-L-lysine.</text>
        <dbReference type="EC" id="2.3.2.27"/>
    </reaction>
</comment>
<keyword evidence="6 10" id="KW-0812">Transmembrane</keyword>
<proteinExistence type="predicted"/>
<dbReference type="WBParaSite" id="GPUH_0000727301-mRNA-1">
    <property type="protein sequence ID" value="GPUH_0000727301-mRNA-1"/>
    <property type="gene ID" value="GPUH_0000727301"/>
</dbReference>
<accession>A0A183DEX3</accession>
<keyword evidence="5" id="KW-0808">Transferase</keyword>
<keyword evidence="8 10" id="KW-1133">Transmembrane helix</keyword>
<dbReference type="GO" id="GO:0005789">
    <property type="term" value="C:endoplasmic reticulum membrane"/>
    <property type="evidence" value="ECO:0007669"/>
    <property type="project" value="TreeGrafter"/>
</dbReference>
<dbReference type="AlphaFoldDB" id="A0A183DEX3"/>
<evidence type="ECO:0000313" key="11">
    <source>
        <dbReference type="WBParaSite" id="GPUH_0000727301-mRNA-1"/>
    </source>
</evidence>
<comment type="pathway">
    <text evidence="3">Protein modification; protein ubiquitination.</text>
</comment>
<evidence type="ECO:0000256" key="9">
    <source>
        <dbReference type="ARBA" id="ARBA00023136"/>
    </source>
</evidence>
<organism evidence="11">
    <name type="scientific">Gongylonema pulchrum</name>
    <dbReference type="NCBI Taxonomy" id="637853"/>
    <lineage>
        <taxon>Eukaryota</taxon>
        <taxon>Metazoa</taxon>
        <taxon>Ecdysozoa</taxon>
        <taxon>Nematoda</taxon>
        <taxon>Chromadorea</taxon>
        <taxon>Rhabditida</taxon>
        <taxon>Spirurina</taxon>
        <taxon>Spiruromorpha</taxon>
        <taxon>Spiruroidea</taxon>
        <taxon>Gongylonematidae</taxon>
        <taxon>Gongylonema</taxon>
    </lineage>
</organism>
<feature type="transmembrane region" description="Helical" evidence="10">
    <location>
        <begin position="12"/>
        <end position="35"/>
    </location>
</feature>
<feature type="transmembrane region" description="Helical" evidence="10">
    <location>
        <begin position="55"/>
        <end position="77"/>
    </location>
</feature>
<dbReference type="PANTHER" id="PTHR13145">
    <property type="entry name" value="SSM4 PROTEIN"/>
    <property type="match status" value="1"/>
</dbReference>
<evidence type="ECO:0000256" key="1">
    <source>
        <dbReference type="ARBA" id="ARBA00000900"/>
    </source>
</evidence>
<comment type="subcellular location">
    <subcellularLocation>
        <location evidence="2">Membrane</location>
        <topology evidence="2">Multi-pass membrane protein</topology>
    </subcellularLocation>
</comment>
<reference evidence="11" key="1">
    <citation type="submission" date="2016-06" db="UniProtKB">
        <authorList>
            <consortium name="WormBaseParasite"/>
        </authorList>
    </citation>
    <scope>IDENTIFICATION</scope>
</reference>
<sequence>LTWQRLLGLDGSLLFLEHVFWVISLNTLFTILFAFSPYQLGHSLLKALGLASRITYFPTLISVLLGYVILSFIVRLLHVTAKFFRLAPMYRLLGMCYLVLKVFLLVLTEIGFFPVLCGCWLDICSLPLFASTLSRRLSSFVVSPTSSLFMHWLIGMVY</sequence>
<evidence type="ECO:0000256" key="8">
    <source>
        <dbReference type="ARBA" id="ARBA00022989"/>
    </source>
</evidence>